<dbReference type="GO" id="GO:0006520">
    <property type="term" value="P:amino acid metabolic process"/>
    <property type="evidence" value="ECO:0007669"/>
    <property type="project" value="InterPro"/>
</dbReference>
<evidence type="ECO:0000259" key="4">
    <source>
        <dbReference type="Pfam" id="PF01212"/>
    </source>
</evidence>
<dbReference type="PANTHER" id="PTHR48097">
    <property type="entry name" value="L-THREONINE ALDOLASE-RELATED"/>
    <property type="match status" value="1"/>
</dbReference>
<evidence type="ECO:0000256" key="2">
    <source>
        <dbReference type="ARBA" id="ARBA00006966"/>
    </source>
</evidence>
<dbReference type="AlphaFoldDB" id="A0A6J6NKV4"/>
<reference evidence="5" key="1">
    <citation type="submission" date="2020-05" db="EMBL/GenBank/DDBJ databases">
        <authorList>
            <person name="Chiriac C."/>
            <person name="Salcher M."/>
            <person name="Ghai R."/>
            <person name="Kavagutti S V."/>
        </authorList>
    </citation>
    <scope>NUCLEOTIDE SEQUENCE</scope>
</reference>
<dbReference type="InterPro" id="IPR015422">
    <property type="entry name" value="PyrdxlP-dep_Trfase_small"/>
</dbReference>
<dbReference type="InterPro" id="IPR001597">
    <property type="entry name" value="ArAA_b-elim_lyase/Thr_aldolase"/>
</dbReference>
<proteinExistence type="inferred from homology"/>
<evidence type="ECO:0000256" key="1">
    <source>
        <dbReference type="ARBA" id="ARBA00001933"/>
    </source>
</evidence>
<name>A0A6J6NKV4_9ZZZZ</name>
<dbReference type="SUPFAM" id="SSF53383">
    <property type="entry name" value="PLP-dependent transferases"/>
    <property type="match status" value="1"/>
</dbReference>
<accession>A0A6J6NKV4</accession>
<dbReference type="Gene3D" id="3.40.640.10">
    <property type="entry name" value="Type I PLP-dependent aspartate aminotransferase-like (Major domain)"/>
    <property type="match status" value="1"/>
</dbReference>
<comment type="cofactor">
    <cofactor evidence="1">
        <name>pyridoxal 5'-phosphate</name>
        <dbReference type="ChEBI" id="CHEBI:597326"/>
    </cofactor>
</comment>
<organism evidence="5">
    <name type="scientific">freshwater metagenome</name>
    <dbReference type="NCBI Taxonomy" id="449393"/>
    <lineage>
        <taxon>unclassified sequences</taxon>
        <taxon>metagenomes</taxon>
        <taxon>ecological metagenomes</taxon>
    </lineage>
</organism>
<dbReference type="Gene3D" id="3.90.1150.10">
    <property type="entry name" value="Aspartate Aminotransferase, domain 1"/>
    <property type="match status" value="1"/>
</dbReference>
<dbReference type="GO" id="GO:0016829">
    <property type="term" value="F:lyase activity"/>
    <property type="evidence" value="ECO:0007669"/>
    <property type="project" value="InterPro"/>
</dbReference>
<sequence>MLAAITAANAGHAPAYGSDSTTDQAVAAFRRELGDQVDVFMTFNGTGANVVGLQSLMRTWEAVICASTAHINVDEGGAPEKLLGSKIIDLQTPDGKLTPDHINSVEWRAGDVHQSQPRVVLITQSTEYGTCYSPEEIRAIADTAHARGLALYLDGARIANAAASFNVSLRAMTTDAGVDVMSFGGTKNGAMSAEAVIVLNPELNISGDLGFIRKQYMQLSSKMRFTSAQFIALLTDELWLENAKHANSMAQRLAAGVKEIPGVTITRPTQANAVFAQLPSASIPRLQAHTPFYVWNEAQSEVRWVCSWDTTETDLEEFTTALKTELN</sequence>
<evidence type="ECO:0000313" key="5">
    <source>
        <dbReference type="EMBL" id="CAB4687270.1"/>
    </source>
</evidence>
<feature type="domain" description="Aromatic amino acid beta-eliminating lyase/threonine aldolase" evidence="4">
    <location>
        <begin position="1"/>
        <end position="276"/>
    </location>
</feature>
<evidence type="ECO:0000256" key="3">
    <source>
        <dbReference type="ARBA" id="ARBA00022898"/>
    </source>
</evidence>
<dbReference type="EMBL" id="CAEZWW010000262">
    <property type="protein sequence ID" value="CAB4687270.1"/>
    <property type="molecule type" value="Genomic_DNA"/>
</dbReference>
<comment type="similarity">
    <text evidence="2">Belongs to the threonine aldolase family.</text>
</comment>
<protein>
    <submittedName>
        <fullName evidence="5">Unannotated protein</fullName>
    </submittedName>
</protein>
<dbReference type="Pfam" id="PF01212">
    <property type="entry name" value="Beta_elim_lyase"/>
    <property type="match status" value="1"/>
</dbReference>
<dbReference type="PANTHER" id="PTHR48097:SF5">
    <property type="entry name" value="LOW SPECIFICITY L-THREONINE ALDOLASE"/>
    <property type="match status" value="1"/>
</dbReference>
<dbReference type="InterPro" id="IPR015424">
    <property type="entry name" value="PyrdxlP-dep_Trfase"/>
</dbReference>
<keyword evidence="3" id="KW-0663">Pyridoxal phosphate</keyword>
<dbReference type="InterPro" id="IPR015421">
    <property type="entry name" value="PyrdxlP-dep_Trfase_major"/>
</dbReference>
<gene>
    <name evidence="5" type="ORF">UFOPK2310_01581</name>
</gene>